<evidence type="ECO:0000313" key="5">
    <source>
        <dbReference type="EMBL" id="MFC3124185.1"/>
    </source>
</evidence>
<dbReference type="PANTHER" id="PTHR43547">
    <property type="entry name" value="TWO-COMPONENT HISTIDINE KINASE"/>
    <property type="match status" value="1"/>
</dbReference>
<dbReference type="InterPro" id="IPR004358">
    <property type="entry name" value="Sig_transdc_His_kin-like_C"/>
</dbReference>
<dbReference type="Gene3D" id="1.10.287.130">
    <property type="match status" value="1"/>
</dbReference>
<dbReference type="EMBL" id="JBHRTN010000004">
    <property type="protein sequence ID" value="MFC3124185.1"/>
    <property type="molecule type" value="Genomic_DNA"/>
</dbReference>
<gene>
    <name evidence="5" type="ORF">ACFOD4_03860</name>
</gene>
<dbReference type="PRINTS" id="PR00344">
    <property type="entry name" value="BCTRLSENSOR"/>
</dbReference>
<dbReference type="Proteomes" id="UP001595593">
    <property type="component" value="Unassembled WGS sequence"/>
</dbReference>
<dbReference type="InterPro" id="IPR005467">
    <property type="entry name" value="His_kinase_dom"/>
</dbReference>
<dbReference type="Pfam" id="PF02518">
    <property type="entry name" value="HATPase_c"/>
    <property type="match status" value="1"/>
</dbReference>
<accession>A0ABV7FVH8</accession>
<dbReference type="SMART" id="SM00387">
    <property type="entry name" value="HATPase_c"/>
    <property type="match status" value="1"/>
</dbReference>
<dbReference type="InterPro" id="IPR036097">
    <property type="entry name" value="HisK_dim/P_sf"/>
</dbReference>
<keyword evidence="5" id="KW-0418">Kinase</keyword>
<dbReference type="PROSITE" id="PS50109">
    <property type="entry name" value="HIS_KIN"/>
    <property type="match status" value="1"/>
</dbReference>
<dbReference type="SMART" id="SM00388">
    <property type="entry name" value="HisKA"/>
    <property type="match status" value="1"/>
</dbReference>
<evidence type="ECO:0000313" key="6">
    <source>
        <dbReference type="Proteomes" id="UP001595593"/>
    </source>
</evidence>
<dbReference type="InterPro" id="IPR036890">
    <property type="entry name" value="HATPase_C_sf"/>
</dbReference>
<keyword evidence="3" id="KW-0597">Phosphoprotein</keyword>
<evidence type="ECO:0000259" key="4">
    <source>
        <dbReference type="PROSITE" id="PS50109"/>
    </source>
</evidence>
<proteinExistence type="predicted"/>
<dbReference type="CDD" id="cd00082">
    <property type="entry name" value="HisKA"/>
    <property type="match status" value="1"/>
</dbReference>
<reference evidence="6" key="1">
    <citation type="journal article" date="2019" name="Int. J. Syst. Evol. Microbiol.">
        <title>The Global Catalogue of Microorganisms (GCM) 10K type strain sequencing project: providing services to taxonomists for standard genome sequencing and annotation.</title>
        <authorList>
            <consortium name="The Broad Institute Genomics Platform"/>
            <consortium name="The Broad Institute Genome Sequencing Center for Infectious Disease"/>
            <person name="Wu L."/>
            <person name="Ma J."/>
        </authorList>
    </citation>
    <scope>NUCLEOTIDE SEQUENCE [LARGE SCALE GENOMIC DNA]</scope>
    <source>
        <strain evidence="6">KCTC 52094</strain>
    </source>
</reference>
<keyword evidence="5" id="KW-0808">Transferase</keyword>
<protein>
    <recommendedName>
        <fullName evidence="2">histidine kinase</fullName>
        <ecNumber evidence="2">2.7.13.3</ecNumber>
    </recommendedName>
</protein>
<evidence type="ECO:0000256" key="1">
    <source>
        <dbReference type="ARBA" id="ARBA00000085"/>
    </source>
</evidence>
<evidence type="ECO:0000256" key="3">
    <source>
        <dbReference type="ARBA" id="ARBA00022553"/>
    </source>
</evidence>
<dbReference type="InterPro" id="IPR003661">
    <property type="entry name" value="HisK_dim/P_dom"/>
</dbReference>
<dbReference type="InterPro" id="IPR003594">
    <property type="entry name" value="HATPase_dom"/>
</dbReference>
<evidence type="ECO:0000256" key="2">
    <source>
        <dbReference type="ARBA" id="ARBA00012438"/>
    </source>
</evidence>
<sequence length="264" mass="28459">MADTGSCRGRPSDDVDRDRLIEELQEAVRARDEFVTIAAHELRNPMTPILMQVTSLAAAARNPSRTCPDLMARRLDILEAAVRDFVRRSTALLDVSRVAAGNLRMEPAAVDLTEVVRTGVERAGIAARMARTSLEADLQDGVVGIWDRLALEQVTENLLSNAVKFGAGKPVRVHLRSDGSAAQLTVSDRGIGLSDADRARIFGRFEQAVGRREHGGFGVGLWLTQRLVTAMNGAIMVESAPGKGATFTVTLPQGGLEQQMMDGA</sequence>
<dbReference type="RefSeq" id="WP_379594503.1">
    <property type="nucleotide sequence ID" value="NZ_JBHRTN010000004.1"/>
</dbReference>
<feature type="domain" description="Histidine kinase" evidence="4">
    <location>
        <begin position="37"/>
        <end position="255"/>
    </location>
</feature>
<comment type="caution">
    <text evidence="5">The sequence shown here is derived from an EMBL/GenBank/DDBJ whole genome shotgun (WGS) entry which is preliminary data.</text>
</comment>
<organism evidence="5 6">
    <name type="scientific">Teichococcus globiformis</name>
    <dbReference type="NCBI Taxonomy" id="2307229"/>
    <lineage>
        <taxon>Bacteria</taxon>
        <taxon>Pseudomonadati</taxon>
        <taxon>Pseudomonadota</taxon>
        <taxon>Alphaproteobacteria</taxon>
        <taxon>Acetobacterales</taxon>
        <taxon>Roseomonadaceae</taxon>
        <taxon>Roseomonas</taxon>
    </lineage>
</organism>
<dbReference type="GO" id="GO:0016301">
    <property type="term" value="F:kinase activity"/>
    <property type="evidence" value="ECO:0007669"/>
    <property type="project" value="UniProtKB-KW"/>
</dbReference>
<keyword evidence="6" id="KW-1185">Reference proteome</keyword>
<dbReference type="PANTHER" id="PTHR43547:SF2">
    <property type="entry name" value="HYBRID SIGNAL TRANSDUCTION HISTIDINE KINASE C"/>
    <property type="match status" value="1"/>
</dbReference>
<dbReference type="EC" id="2.7.13.3" evidence="2"/>
<dbReference type="Gene3D" id="3.30.565.10">
    <property type="entry name" value="Histidine kinase-like ATPase, C-terminal domain"/>
    <property type="match status" value="1"/>
</dbReference>
<comment type="catalytic activity">
    <reaction evidence="1">
        <text>ATP + protein L-histidine = ADP + protein N-phospho-L-histidine.</text>
        <dbReference type="EC" id="2.7.13.3"/>
    </reaction>
</comment>
<dbReference type="Pfam" id="PF00512">
    <property type="entry name" value="HisKA"/>
    <property type="match status" value="1"/>
</dbReference>
<name>A0ABV7FVH8_9PROT</name>
<dbReference type="SUPFAM" id="SSF55874">
    <property type="entry name" value="ATPase domain of HSP90 chaperone/DNA topoisomerase II/histidine kinase"/>
    <property type="match status" value="1"/>
</dbReference>
<dbReference type="SUPFAM" id="SSF47384">
    <property type="entry name" value="Homodimeric domain of signal transducing histidine kinase"/>
    <property type="match status" value="1"/>
</dbReference>